<keyword evidence="2" id="KW-1185">Reference proteome</keyword>
<organism evidence="1 2">
    <name type="scientific">Larimichthys crocea</name>
    <name type="common">Large yellow croaker</name>
    <name type="synonym">Pseudosciaena crocea</name>
    <dbReference type="NCBI Taxonomy" id="215358"/>
    <lineage>
        <taxon>Eukaryota</taxon>
        <taxon>Metazoa</taxon>
        <taxon>Chordata</taxon>
        <taxon>Craniata</taxon>
        <taxon>Vertebrata</taxon>
        <taxon>Euteleostomi</taxon>
        <taxon>Actinopterygii</taxon>
        <taxon>Neopterygii</taxon>
        <taxon>Teleostei</taxon>
        <taxon>Neoteleostei</taxon>
        <taxon>Acanthomorphata</taxon>
        <taxon>Eupercaria</taxon>
        <taxon>Sciaenidae</taxon>
        <taxon>Larimichthys</taxon>
    </lineage>
</organism>
<evidence type="ECO:0000313" key="1">
    <source>
        <dbReference type="EMBL" id="TMS16759.1"/>
    </source>
</evidence>
<dbReference type="Proteomes" id="UP000793456">
    <property type="component" value="Chromosome VIII"/>
</dbReference>
<accession>A0ACD3RDL7</accession>
<name>A0ACD3RDL7_LARCR</name>
<protein>
    <submittedName>
        <fullName evidence="1">Uncharacterized protein</fullName>
    </submittedName>
</protein>
<comment type="caution">
    <text evidence="1">The sequence shown here is derived from an EMBL/GenBank/DDBJ whole genome shotgun (WGS) entry which is preliminary data.</text>
</comment>
<gene>
    <name evidence="1" type="ORF">E3U43_014052</name>
</gene>
<evidence type="ECO:0000313" key="2">
    <source>
        <dbReference type="Proteomes" id="UP000793456"/>
    </source>
</evidence>
<dbReference type="EMBL" id="CM011681">
    <property type="protein sequence ID" value="TMS16759.1"/>
    <property type="molecule type" value="Genomic_DNA"/>
</dbReference>
<sequence length="1992" mass="222132">MESFKEVKKPAEKLKTQIPPDALVNDVKDDHVTRKVVNQTQIVRRKTIGGIDFEKLAASQADEKRRSFADFRDSSFIQTREKLGGSVKAMSALYLSKVAPQESAHSHLKPAQDQSSESGKRAKLTKMDENLQQRKDDLQPPPSTRHQPEPEDISGAHLQQSMPSQLSKEKLYQQRQKCELKRLLKHTHPELKMLDDVVDEELAEVLSSESGVTTGETGYEGEVLSRRLIFENCALSDKVSSYTPKRHMAEGTVERGDVSKTSAVFEEHEGRPCSVKGISEDDKMLSYSADHNRGCEEEMAKIDVQATRRMFESQSVNTSRRNPDNTFQGKVSISGDEKGAVQKRKQESGKENPHSDNKSNAYTKSLDLRDQPPKQESCVHVIGQSADHTFSDWEEVSTGETVFEDQPTSLPDPEEMGEIIKTSASLSKNNPFIPTNIEREHSFVQTKSQSPAGDIGEAQDYPIANVKNRTHLFESMPFDKIRHQNKDEVETMVENIKDTLNSLHHVNAIRSGGSIIEVNETMIAKKAKFTLSEDGPEIKYDEVAEGGAQNFIVQLLPRANLKPQLIYLKEDSKGSMEAMVVNVPVHQHHFTSNQDTEFKTANVVQVVEDILNQDNSLRKGVIIQEDVDRCAEVIVYSLYNYFDEEDVKSYCPPQGTEYDEPQPERCNAESTAHEQELSPHQNVAGQGVELHHDQTEESTSEWIPVDVKKLKNMFSGDQRPIQPKQNVWENLASFTTISCTSSDQNVPKSQSSTECNVGIYSHGQIKDTPRECGAQTHEEASNSTVTPQGLKLLHETQDGGEITEKGNVKLFKSCIEKGDLEYLKTLQAEPTVQEQELSSNQNVAGQGKEFHHDQAEDSTSEWIPVDVKKLKNMFSGDQRPIQPKQNIWENRIPSTTISCTSTDQNMPKSQSSTECNVGIYSHRQIKDTPRECGAQTHEEASNSAVAPQGLNLFLETQDDGKITEKGNVKLFKSCIEKGDLEYLKTLQAEPTVQEQEHSPNQNVAGQGIEFHHDQAEDSTSEWIPVDVKKLKNMFSGDQRPIQPKQNVWENLVPSTTISCTSSDQNVPKSQSSTECNVGIYSHGQIKDTFRECGAQTQEEASNSTVAPQGSNLLLKTQDDGRVHQAELIDVVDDNDEISHLQTAIHSLQQATTEAKSLHQSSHEKFPVQQYFKEPAFSVTADNVKHSQGNEDQTEPWGIELSASEISSEHKTDFQHENTETCHNETYSAEVQTETCSKMGQKHTEVVQKSAIVTLHNSEITAAQQEDEEVVFQGKLQAALNSLERSNINVSRGDFRAAMIYRNSSKPHKETLQNVDAEPVQKPIKDGFCLLTEPKSTQAPLKEEISKEQVATANVELSSQSKILHKPTTSAVSEESQKPAGPKPAIQPKPEHLKVKQRDLQSTDANPEQTQSNTVRSVETPSQPCMYEHKQDLFIVNSGAFSGPTSVDLQGNELLDKAIPMTQKVEVKHQVQGSVVTLESDNTNKNITDRQQEINVTVDEKTPENFPVKENMNETDESHVDFKEAFAKFGGKKTFPVKNAPVKPKRVKISQPDNKNTKQMCNNSSNFPDMAEEPQQSRTGPSCSDPNTCGQTADSKDKHKKEMKQESKVELREKKGRTETEDERRQRLSVHMDEIMRGNITAAMEIFDNLRKQEELKSILSRVEEIEQDTSEVDVRSLRGVFENVPDWVVSSDRTEQKKVKVENKEERMPRDSAESKASMAHVFGDLARASEEIIELKEQTLARLMDIEGAIKKALYSVSTLKSESDIAGLSCLFKESLGTVQGYPSPGNISKISIGSSKTKSLTTQEIATAQVNPALPVNASTEVGSAKRLSPPSSPAFISIQSAARKTDKTGVLPPETAICPKCQHSPKTEEKFRTTKTLTCNSPAQNRKGDPRKGGQKQPSYNELNPKRELSVLEVQTDREGNSIMGPKTVTENYERTDNLGNRFYSSKTSTVFTAHPETTTSTGQAAVSPAKYQVTKYPEVRLPINPKP</sequence>
<reference evidence="1" key="1">
    <citation type="submission" date="2018-11" db="EMBL/GenBank/DDBJ databases">
        <title>The sequence and de novo assembly of Larimichthys crocea genome using PacBio and Hi-C technologies.</title>
        <authorList>
            <person name="Xu P."/>
            <person name="Chen B."/>
            <person name="Zhou Z."/>
            <person name="Ke Q."/>
            <person name="Wu Y."/>
            <person name="Bai H."/>
            <person name="Pu F."/>
        </authorList>
    </citation>
    <scope>NUCLEOTIDE SEQUENCE</scope>
    <source>
        <tissue evidence="1">Muscle</tissue>
    </source>
</reference>
<proteinExistence type="predicted"/>